<comment type="caution">
    <text evidence="6">The sequence shown here is derived from an EMBL/GenBank/DDBJ whole genome shotgun (WGS) entry which is preliminary data.</text>
</comment>
<dbReference type="PANTHER" id="PTHR21314">
    <property type="entry name" value="QUEUOSINE 5'-PHOSPHATE N-GLYCOSYLASE_HYDROLASE-RELATED"/>
    <property type="match status" value="1"/>
</dbReference>
<evidence type="ECO:0000256" key="3">
    <source>
        <dbReference type="ARBA" id="ARBA00035306"/>
    </source>
</evidence>
<comment type="similarity">
    <text evidence="2">Belongs to the QNG1 protein family.</text>
</comment>
<keyword evidence="7" id="KW-1185">Reference proteome</keyword>
<keyword evidence="1" id="KW-0378">Hydrolase</keyword>
<sequence>MTGQPTAKERILARANADYQPELVAVDADAIARMPARADRFSHMAVGLFGKPAGQTPEGAAAYSIALNSLNFMFWTPTTDGITRYHWGDEGGAHGLKAALDYAWGEEPTPARLRELLGSGQEQAVLDVLGEISLARRRAQFLREVLAGDRLEEAAAELVQAAGSGSLTSDDAERLARRFPMAYGQDPYLVRAQLAVMWYAGFLREQGSDIDCDITVAASYQMPRVMRSIKVLKFAPALAAKIDSHTLIMRESDEERAIRAATVLGCQMLARHVGVSEHAMVNVLWQNRHACGTIPYHLTITTDY</sequence>
<dbReference type="PANTHER" id="PTHR21314:SF0">
    <property type="entry name" value="QUEUOSINE 5'-PHOSPHATE N-GLYCOSYLASE_HYDROLASE"/>
    <property type="match status" value="1"/>
</dbReference>
<dbReference type="EMBL" id="JANUGV010000001">
    <property type="protein sequence ID" value="MCS0607940.1"/>
    <property type="molecule type" value="Genomic_DNA"/>
</dbReference>
<accession>A0ABT2BHL0</accession>
<dbReference type="Pfam" id="PF10343">
    <property type="entry name" value="Q_salvage"/>
    <property type="match status" value="1"/>
</dbReference>
<evidence type="ECO:0000313" key="7">
    <source>
        <dbReference type="Proteomes" id="UP001205861"/>
    </source>
</evidence>
<evidence type="ECO:0000256" key="1">
    <source>
        <dbReference type="ARBA" id="ARBA00022801"/>
    </source>
</evidence>
<evidence type="ECO:0000256" key="4">
    <source>
        <dbReference type="ARBA" id="ARBA00035393"/>
    </source>
</evidence>
<dbReference type="Proteomes" id="UP001205861">
    <property type="component" value="Unassembled WGS sequence"/>
</dbReference>
<dbReference type="InterPro" id="IPR019438">
    <property type="entry name" value="Q_salvage"/>
</dbReference>
<evidence type="ECO:0000256" key="5">
    <source>
        <dbReference type="ARBA" id="ARBA00048204"/>
    </source>
</evidence>
<protein>
    <recommendedName>
        <fullName evidence="3">Queuosine 5'-phosphate N-glycosylase/hydrolase</fullName>
    </recommendedName>
    <alternativeName>
        <fullName evidence="4">Queuosine-nucleotide N-glycosylase/hydrolase</fullName>
    </alternativeName>
</protein>
<proteinExistence type="inferred from homology"/>
<comment type="catalytic activity">
    <reaction evidence="5">
        <text>queuosine 5'-phosphate + H2O = queuine + D-ribose 5-phosphate</text>
        <dbReference type="Rhea" id="RHEA:75387"/>
        <dbReference type="ChEBI" id="CHEBI:15377"/>
        <dbReference type="ChEBI" id="CHEBI:17433"/>
        <dbReference type="ChEBI" id="CHEBI:78346"/>
        <dbReference type="ChEBI" id="CHEBI:194371"/>
    </reaction>
    <physiologicalReaction direction="left-to-right" evidence="5">
        <dbReference type="Rhea" id="RHEA:75388"/>
    </physiologicalReaction>
</comment>
<gene>
    <name evidence="6" type="ORF">NX773_07165</name>
</gene>
<evidence type="ECO:0000313" key="6">
    <source>
        <dbReference type="EMBL" id="MCS0607940.1"/>
    </source>
</evidence>
<name>A0ABT2BHL0_9BURK</name>
<evidence type="ECO:0000256" key="2">
    <source>
        <dbReference type="ARBA" id="ARBA00035119"/>
    </source>
</evidence>
<reference evidence="6 7" key="1">
    <citation type="submission" date="2022-08" db="EMBL/GenBank/DDBJ databases">
        <title>Reclassification of Massilia species as members of the genera Telluria, Duganella, Pseudoduganella, Mokoshia gen. nov. and Zemynaea gen. nov. using orthogonal and non-orthogonal genome-based approaches.</title>
        <authorList>
            <person name="Bowman J.P."/>
        </authorList>
    </citation>
    <scope>NUCLEOTIDE SEQUENCE [LARGE SCALE GENOMIC DNA]</scope>
    <source>
        <strain evidence="6 7">JCM 31607</strain>
    </source>
</reference>
<dbReference type="RefSeq" id="WP_258855623.1">
    <property type="nucleotide sequence ID" value="NZ_JANUGV010000001.1"/>
</dbReference>
<organism evidence="6 7">
    <name type="scientific">Massilia solisilvae</name>
    <dbReference type="NCBI Taxonomy" id="1811225"/>
    <lineage>
        <taxon>Bacteria</taxon>
        <taxon>Pseudomonadati</taxon>
        <taxon>Pseudomonadota</taxon>
        <taxon>Betaproteobacteria</taxon>
        <taxon>Burkholderiales</taxon>
        <taxon>Oxalobacteraceae</taxon>
        <taxon>Telluria group</taxon>
        <taxon>Massilia</taxon>
    </lineage>
</organism>